<dbReference type="EMBL" id="NTBI01000007">
    <property type="protein sequence ID" value="PAX16482.1"/>
    <property type="molecule type" value="Genomic_DNA"/>
</dbReference>
<dbReference type="GO" id="GO:0006402">
    <property type="term" value="P:mRNA catabolic process"/>
    <property type="evidence" value="ECO:0007669"/>
    <property type="project" value="InterPro"/>
</dbReference>
<organism evidence="1 2">
    <name type="scientific">Vandammella animalimorsus</name>
    <dbReference type="NCBI Taxonomy" id="2029117"/>
    <lineage>
        <taxon>Bacteria</taxon>
        <taxon>Pseudomonadati</taxon>
        <taxon>Pseudomonadota</taxon>
        <taxon>Betaproteobacteria</taxon>
        <taxon>Burkholderiales</taxon>
        <taxon>Comamonadaceae</taxon>
        <taxon>Vandammella</taxon>
    </lineage>
</organism>
<gene>
    <name evidence="1" type="ORF">CLI92_09115</name>
</gene>
<accession>A0A2A2T4K5</accession>
<dbReference type="InterPro" id="IPR036107">
    <property type="entry name" value="CsrA_sf"/>
</dbReference>
<sequence>MALVLELRPGQALQVGAATIRYEYKSGNVARLHVAAPKEVPVHKCEGENFSQAAPATVPSMRQ</sequence>
<dbReference type="AlphaFoldDB" id="A0A2A2T4K5"/>
<evidence type="ECO:0000313" key="2">
    <source>
        <dbReference type="Proteomes" id="UP000217780"/>
    </source>
</evidence>
<reference evidence="1 2" key="1">
    <citation type="submission" date="2017-08" db="EMBL/GenBank/DDBJ databases">
        <title>WGS of Clinical strains of the CDC Group NO-1 linked to zoonotic infections in humans.</title>
        <authorList>
            <person name="Bernier A.-M."/>
            <person name="Bernard K."/>
        </authorList>
    </citation>
    <scope>NUCLEOTIDE SEQUENCE [LARGE SCALE GENOMIC DNA]</scope>
    <source>
        <strain evidence="1 2">NML91-0035</strain>
    </source>
</reference>
<dbReference type="Proteomes" id="UP000217780">
    <property type="component" value="Unassembled WGS sequence"/>
</dbReference>
<dbReference type="GO" id="GO:0006109">
    <property type="term" value="P:regulation of carbohydrate metabolic process"/>
    <property type="evidence" value="ECO:0007669"/>
    <property type="project" value="InterPro"/>
</dbReference>
<evidence type="ECO:0008006" key="3">
    <source>
        <dbReference type="Google" id="ProtNLM"/>
    </source>
</evidence>
<dbReference type="Gene3D" id="2.60.40.4380">
    <property type="entry name" value="Translational regulator CsrA"/>
    <property type="match status" value="1"/>
</dbReference>
<dbReference type="RefSeq" id="WP_095542556.1">
    <property type="nucleotide sequence ID" value="NZ_NSJC01000009.1"/>
</dbReference>
<proteinExistence type="predicted"/>
<comment type="caution">
    <text evidence="1">The sequence shown here is derived from an EMBL/GenBank/DDBJ whole genome shotgun (WGS) entry which is preliminary data.</text>
</comment>
<dbReference type="GO" id="GO:0003723">
    <property type="term" value="F:RNA binding"/>
    <property type="evidence" value="ECO:0007669"/>
    <property type="project" value="InterPro"/>
</dbReference>
<name>A0A2A2T4K5_9BURK</name>
<evidence type="ECO:0000313" key="1">
    <source>
        <dbReference type="EMBL" id="PAX16482.1"/>
    </source>
</evidence>
<protein>
    <recommendedName>
        <fullName evidence="3">Carbon storage regulator</fullName>
    </recommendedName>
</protein>
<dbReference type="GeneID" id="93874798"/>